<evidence type="ECO:0000256" key="1">
    <source>
        <dbReference type="SAM" id="MobiDB-lite"/>
    </source>
</evidence>
<dbReference type="SUPFAM" id="SSF159501">
    <property type="entry name" value="EreA/ChaN-like"/>
    <property type="match status" value="2"/>
</dbReference>
<protein>
    <submittedName>
        <fullName evidence="3">Membrane-targeted effector domain-containing toxin</fullName>
    </submittedName>
</protein>
<organism evidence="3 4">
    <name type="scientific">Pseudomonas fungipugnans</name>
    <dbReference type="NCBI Taxonomy" id="3024217"/>
    <lineage>
        <taxon>Bacteria</taxon>
        <taxon>Pseudomonadati</taxon>
        <taxon>Pseudomonadota</taxon>
        <taxon>Gammaproteobacteria</taxon>
        <taxon>Pseudomonadales</taxon>
        <taxon>Pseudomonadaceae</taxon>
        <taxon>Pseudomonas</taxon>
    </lineage>
</organism>
<evidence type="ECO:0000313" key="4">
    <source>
        <dbReference type="Proteomes" id="UP001159100"/>
    </source>
</evidence>
<keyword evidence="4" id="KW-1185">Reference proteome</keyword>
<name>A0ABT6QLM3_9PSED</name>
<feature type="domain" description="Dermonecrotic toxin N-terminal" evidence="2">
    <location>
        <begin position="31"/>
        <end position="290"/>
    </location>
</feature>
<dbReference type="InterPro" id="IPR046673">
    <property type="entry name" value="ToxA_N"/>
</dbReference>
<gene>
    <name evidence="3" type="ORF">POF45_10150</name>
</gene>
<reference evidence="3 4" key="1">
    <citation type="submission" date="2023-02" db="EMBL/GenBank/DDBJ databases">
        <title>Pseudomonas chrutzelriedensis sp. nov., a potently antifungal strain isolated from moss.</title>
        <authorList>
            <person name="Schnyder A."/>
            <person name="Kalawong R."/>
            <person name="Eberl L."/>
            <person name="Agnoli K."/>
        </authorList>
    </citation>
    <scope>NUCLEOTIDE SEQUENCE [LARGE SCALE GENOMIC DNA]</scope>
    <source>
        <strain evidence="3 4">681</strain>
    </source>
</reference>
<feature type="region of interest" description="Disordered" evidence="1">
    <location>
        <begin position="622"/>
        <end position="648"/>
    </location>
</feature>
<dbReference type="Gene3D" id="3.40.50.11550">
    <property type="match status" value="2"/>
</dbReference>
<comment type="caution">
    <text evidence="3">The sequence shown here is derived from an EMBL/GenBank/DDBJ whole genome shotgun (WGS) entry which is preliminary data.</text>
</comment>
<accession>A0ABT6QLM3</accession>
<evidence type="ECO:0000259" key="2">
    <source>
        <dbReference type="Pfam" id="PF20178"/>
    </source>
</evidence>
<proteinExistence type="predicted"/>
<dbReference type="CDD" id="cd14729">
    <property type="entry name" value="RtxA-like"/>
    <property type="match status" value="2"/>
</dbReference>
<dbReference type="Proteomes" id="UP001159100">
    <property type="component" value="Unassembled WGS sequence"/>
</dbReference>
<feature type="region of interest" description="Disordered" evidence="1">
    <location>
        <begin position="1009"/>
        <end position="1028"/>
    </location>
</feature>
<sequence>MFATPPSAPALELPNAADAKALKALVPALIEACPDMYDMATSFATRILTDHGITTPGPDQVYWHRFHGSQSNDQTFTGWEHIEHPHDSMTLTQLVITRFTVHDQDNADMLDNDCGFYTAGPEVGTYDQTNEVRLFGSDVLKAFWAYNFVEHYTNQVEAFWNTQSKTFRALAKCTFLAKAVEDHEAGRLTADHLRTVIKACAGTVSWPATQHMLEAEFQPSKTLRIRRLCVGSFVSTDILCIVDGDNRQIVYVPGELWGFHVFESVEDLHWWILHTVESPSGRQRFLSHFQAADHDIMEDTAQLDKTEQWVLSLVPMANTLTKFMSEPHIENVGLNSVLDLLFNAWKHNDHQLLADQGAFIKEDPFTYLRDATHARMLSDATFMMTSNGELRKKLWMGYLNAFGRMFGPLAAVGWPVALAVVGAGLANVGLNIDQAVTGKTAAERKAGVTGAIFSAIDTLFNAMFLKGGGVPEFTEADGVLATEEKISKPPLEPIAAPPLEELVPERFPSMEQEDYFTSFRDEITEPTREGTGAAQGIIETLSGKKYIFMQVGTQQYYYQVRYVGQMKCWVIIDPANPWSFYRNIPVRLNEYLQWEPVKPLGLKGGVGGKIFGLKLWGQTSEPLPQVETPPTPYDMPENSRPGIRTAGNGTTMFNRIDDSVEALRRYRQLQADTSAFFADIQLPARPKIPTFSTLATPKEILKGLLKDTRGLVIGEGRGSMASKQFLIENMPLLSKLRVRTLYLQQVLTDFQQADLDSFTRTGNMSQRLERYLNEIDQVESADPSGQFTFLELVKTAQKNHIRVQAIDCLSSYREAGPSVIRDPLDVQIKNYFARTVIDADQAARGAHQWVALVRESDASALDSVAGLSELEGAVGMRIEEVPAGKARGIEADPGKTIEHEGTALALQSDLRLQLETPAVVSSMRWADRFLTENGMFTLLNEQVPVLVSRNRNGVLIRTPIYKENGGYRVDNANWETVNGRHFRTLEGLRNALIARGMRLVRIPAEDSTELATPAPAKPGPSTHIRLPLTPNKIQPELGFPYEISPSRRPDMKNWVLKTEGQRGHALSGESDPDTTINTSRLTELRSKLRIDSQKIPDDLQFKRSPERPRVPTQNATAVDFITKVFSEAKGLVIGESPDRIASNRFLIENMPQFAREGVEALYMPRLLSDFNQADLDFYFASRAGAMPNDLENYLKIISADQEPPFTYLEVVMRAKQNGIRVQAIDCAASYTLSTPRFPSVEQQRLSNYFATQIIQADQASRPGKWLALTVPENTNTFRNVAGLSERNGGVGLRIEEAGPGHGQGVMLDAGIDVHRIAPADPVFRGHFDAFYADMYLPMETPPFVRTAAQRERLLSSPGNFYIERSGETNTLWHRSRTEGIVSTPIQRQADGSYFINRPSWLEIHQQPYPNLFELSRAITLSNRMSNLGRIPE</sequence>
<dbReference type="RefSeq" id="WP_282315617.1">
    <property type="nucleotide sequence ID" value="NZ_JARBWL010000001.1"/>
</dbReference>
<dbReference type="EMBL" id="JARBWL010000001">
    <property type="protein sequence ID" value="MDI2591788.1"/>
    <property type="molecule type" value="Genomic_DNA"/>
</dbReference>
<evidence type="ECO:0000313" key="3">
    <source>
        <dbReference type="EMBL" id="MDI2591788.1"/>
    </source>
</evidence>
<dbReference type="Pfam" id="PF20178">
    <property type="entry name" value="ToxA_N"/>
    <property type="match status" value="1"/>
</dbReference>